<gene>
    <name evidence="2" type="ordered locus">MHLP_02125</name>
</gene>
<accession>I7B9S0</accession>
<evidence type="ECO:0000256" key="1">
    <source>
        <dbReference type="SAM" id="MobiDB-lite"/>
    </source>
</evidence>
<organism evidence="2 3">
    <name type="scientific">Mycoplasma haematolamae (strain Purdue)</name>
    <dbReference type="NCBI Taxonomy" id="1212765"/>
    <lineage>
        <taxon>Bacteria</taxon>
        <taxon>Bacillati</taxon>
        <taxon>Mycoplasmatota</taxon>
        <taxon>Mollicutes</taxon>
        <taxon>Mycoplasmataceae</taxon>
        <taxon>Mycoplasma</taxon>
    </lineage>
</organism>
<evidence type="ECO:0000313" key="2">
    <source>
        <dbReference type="EMBL" id="AFO52005.1"/>
    </source>
</evidence>
<dbReference type="EMBL" id="CP003731">
    <property type="protein sequence ID" value="AFO52005.1"/>
    <property type="molecule type" value="Genomic_DNA"/>
</dbReference>
<dbReference type="AlphaFoldDB" id="I7B9S0"/>
<feature type="compositionally biased region" description="Polar residues" evidence="1">
    <location>
        <begin position="33"/>
        <end position="43"/>
    </location>
</feature>
<protein>
    <submittedName>
        <fullName evidence="2">Uncharacterized protein</fullName>
    </submittedName>
</protein>
<keyword evidence="3" id="KW-1185">Reference proteome</keyword>
<sequence length="202" mass="22148">MLSAKSIIAWFVSAGGVVGSSYGVFEHVSSRNTDASKQKTIAVSSSTSSFDNNPSVGEEEKENPETTSAVGAADLDAEINSQDLTADEEEDFDEDKVSGRLFVVKESDDSLDSGYQLKAYFGEQEHDSSDEVIIKDIPFKAHQVDVNGRINSLKSDVWGRNSQLSEFLIVLEEKRADLGRAFEDSVLNDLIEKVREKSTSLQ</sequence>
<dbReference type="HOGENOM" id="CLU_107120_0_0_14"/>
<name>I7B9S0_MYCHA</name>
<dbReference type="Proteomes" id="UP000006502">
    <property type="component" value="Chromosome"/>
</dbReference>
<reference evidence="3" key="2">
    <citation type="submission" date="2012-07" db="EMBL/GenBank/DDBJ databases">
        <title>Complete genome sequence of 'Candidatus Mycoplasma haemolamae'.</title>
        <authorList>
            <person name="Guimaraes A.M.S."/>
            <person name="Toth B."/>
            <person name="Santos A.P."/>
            <person name="Nascimento N.C."/>
            <person name="Sojka J.E."/>
            <person name="Messick J.B."/>
        </authorList>
    </citation>
    <scope>NUCLEOTIDE SEQUENCE [LARGE SCALE GENOMIC DNA]</scope>
    <source>
        <strain evidence="3">Purdue</strain>
    </source>
</reference>
<evidence type="ECO:0000313" key="3">
    <source>
        <dbReference type="Proteomes" id="UP000006502"/>
    </source>
</evidence>
<feature type="region of interest" description="Disordered" evidence="1">
    <location>
        <begin position="33"/>
        <end position="77"/>
    </location>
</feature>
<dbReference type="PATRIC" id="fig|1212765.3.peg.478"/>
<proteinExistence type="predicted"/>
<reference evidence="2 3" key="1">
    <citation type="journal article" date="2012" name="J. Bacteriol.">
        <title>Genome Sequence of "Candidatus Mycoplasma haemolamae" Strain Purdue, a Red Blood Cell Pathogen of Alpacas (Vicugna pacos) and Llamas (Lama glama).</title>
        <authorList>
            <person name="Guimaraes A.M."/>
            <person name="Toth B."/>
            <person name="Santos A.P."/>
            <person name="do Nascimento N.C."/>
            <person name="Kritchevsky J.E."/>
            <person name="Messick J.B."/>
        </authorList>
    </citation>
    <scope>NUCLEOTIDE SEQUENCE [LARGE SCALE GENOMIC DNA]</scope>
    <source>
        <strain evidence="2 3">Purdue</strain>
    </source>
</reference>
<dbReference type="STRING" id="1212765.MHLP_02125"/>
<dbReference type="KEGG" id="mhl:MHLP_02125"/>